<evidence type="ECO:0000256" key="1">
    <source>
        <dbReference type="ARBA" id="ARBA00004123"/>
    </source>
</evidence>
<reference evidence="8" key="1">
    <citation type="journal article" date="2021" name="Nat. Commun.">
        <title>Genetic determinants of endophytism in the Arabidopsis root mycobiome.</title>
        <authorList>
            <person name="Mesny F."/>
            <person name="Miyauchi S."/>
            <person name="Thiergart T."/>
            <person name="Pickel B."/>
            <person name="Atanasova L."/>
            <person name="Karlsson M."/>
            <person name="Huettel B."/>
            <person name="Barry K.W."/>
            <person name="Haridas S."/>
            <person name="Chen C."/>
            <person name="Bauer D."/>
            <person name="Andreopoulos W."/>
            <person name="Pangilinan J."/>
            <person name="LaButti K."/>
            <person name="Riley R."/>
            <person name="Lipzen A."/>
            <person name="Clum A."/>
            <person name="Drula E."/>
            <person name="Henrissat B."/>
            <person name="Kohler A."/>
            <person name="Grigoriev I.V."/>
            <person name="Martin F.M."/>
            <person name="Hacquard S."/>
        </authorList>
    </citation>
    <scope>NUCLEOTIDE SEQUENCE</scope>
    <source>
        <strain evidence="8">MPI-SDFR-AT-0117</strain>
    </source>
</reference>
<evidence type="ECO:0000256" key="6">
    <source>
        <dbReference type="SAM" id="MobiDB-lite"/>
    </source>
</evidence>
<dbReference type="Proteomes" id="UP000770015">
    <property type="component" value="Unassembled WGS sequence"/>
</dbReference>
<keyword evidence="3" id="KW-0539">Nucleus</keyword>
<evidence type="ECO:0000256" key="3">
    <source>
        <dbReference type="ARBA" id="ARBA00023242"/>
    </source>
</evidence>
<feature type="compositionally biased region" description="Polar residues" evidence="6">
    <location>
        <begin position="211"/>
        <end position="224"/>
    </location>
</feature>
<dbReference type="PANTHER" id="PTHR46172">
    <property type="entry name" value="DNA POLYMERASE EPSILON SUBUNIT 3"/>
    <property type="match status" value="1"/>
</dbReference>
<evidence type="ECO:0000313" key="8">
    <source>
        <dbReference type="EMBL" id="KAH6685275.1"/>
    </source>
</evidence>
<dbReference type="InterPro" id="IPR009072">
    <property type="entry name" value="Histone-fold"/>
</dbReference>
<feature type="compositionally biased region" description="Acidic residues" evidence="6">
    <location>
        <begin position="257"/>
        <end position="329"/>
    </location>
</feature>
<dbReference type="GO" id="GO:0046982">
    <property type="term" value="F:protein heterodimerization activity"/>
    <property type="evidence" value="ECO:0007669"/>
    <property type="project" value="InterPro"/>
</dbReference>
<dbReference type="InterPro" id="IPR007125">
    <property type="entry name" value="H2A/H2B/H3"/>
</dbReference>
<dbReference type="GO" id="GO:0008623">
    <property type="term" value="C:CHRAC"/>
    <property type="evidence" value="ECO:0007669"/>
    <property type="project" value="TreeGrafter"/>
</dbReference>
<feature type="compositionally biased region" description="Polar residues" evidence="6">
    <location>
        <begin position="192"/>
        <end position="204"/>
    </location>
</feature>
<feature type="compositionally biased region" description="Basic and acidic residues" evidence="6">
    <location>
        <begin position="65"/>
        <end position="80"/>
    </location>
</feature>
<proteinExistence type="predicted"/>
<dbReference type="OrthoDB" id="1707486at2759"/>
<feature type="compositionally biased region" description="Low complexity" evidence="6">
    <location>
        <begin position="52"/>
        <end position="61"/>
    </location>
</feature>
<keyword evidence="9" id="KW-1185">Reference proteome</keyword>
<feature type="compositionally biased region" description="Low complexity" evidence="6">
    <location>
        <begin position="237"/>
        <end position="256"/>
    </location>
</feature>
<dbReference type="PANTHER" id="PTHR46172:SF1">
    <property type="entry name" value="DNA POLYMERASE EPSILON SUBUNIT 3"/>
    <property type="match status" value="1"/>
</dbReference>
<gene>
    <name evidence="8" type="ORF">F5X68DRAFT_276731</name>
</gene>
<comment type="subcellular location">
    <subcellularLocation>
        <location evidence="1">Nucleus</location>
    </subcellularLocation>
</comment>
<feature type="region of interest" description="Disordered" evidence="6">
    <location>
        <begin position="173"/>
        <end position="329"/>
    </location>
</feature>
<dbReference type="GO" id="GO:0031507">
    <property type="term" value="P:heterochromatin formation"/>
    <property type="evidence" value="ECO:0007669"/>
    <property type="project" value="TreeGrafter"/>
</dbReference>
<dbReference type="GO" id="GO:0031490">
    <property type="term" value="F:chromatin DNA binding"/>
    <property type="evidence" value="ECO:0007669"/>
    <property type="project" value="TreeGrafter"/>
</dbReference>
<dbReference type="Gene3D" id="1.10.20.10">
    <property type="entry name" value="Histone, subunit A"/>
    <property type="match status" value="1"/>
</dbReference>
<protein>
    <recommendedName>
        <fullName evidence="4">DNA polymerase epsilon subunit D</fullName>
    </recommendedName>
    <alternativeName>
        <fullName evidence="5">DNA polymerase II subunit D</fullName>
    </alternativeName>
</protein>
<dbReference type="SUPFAM" id="SSF47113">
    <property type="entry name" value="Histone-fold"/>
    <property type="match status" value="1"/>
</dbReference>
<evidence type="ECO:0000313" key="9">
    <source>
        <dbReference type="Proteomes" id="UP000770015"/>
    </source>
</evidence>
<evidence type="ECO:0000259" key="7">
    <source>
        <dbReference type="Pfam" id="PF00125"/>
    </source>
</evidence>
<feature type="region of interest" description="Disordered" evidence="6">
    <location>
        <begin position="1"/>
        <end position="80"/>
    </location>
</feature>
<sequence>MPPKKSEQPRRSDVSTARFEVMEEDAPAPAGPSTEAHPPTTDASFTVADGKAASASGASPGPGNPEKKDKEAEKKDKTDKDAIAIEDLTLPKSIIARLAKGVLPPNTQIQANAIMALNKSATVFISYLASHANENTIDRNKSTIMPDDVFKALQDTEFGFLVEPLKAEYEKFASDKSNKRKSYRASKKSATEGDSQMADVSTNPGGPDDTVMTTASGGPDSASTPIRDEPRAKKAKIGAAVGVGAAAGAAGAAAVAGEDDEDADENETEPEDQTADHDEDDDDAEDDEVEEEEEEENAEETEGEGSQGEEDGVARGEEEDEALDGDESD</sequence>
<dbReference type="CDD" id="cd22928">
    <property type="entry name" value="HFD_POLE3_DPB4"/>
    <property type="match status" value="1"/>
</dbReference>
<evidence type="ECO:0000256" key="5">
    <source>
        <dbReference type="ARBA" id="ARBA00042096"/>
    </source>
</evidence>
<feature type="domain" description="Core Histone H2A/H2B/H3" evidence="7">
    <location>
        <begin position="74"/>
        <end position="153"/>
    </location>
</feature>
<comment type="caution">
    <text evidence="8">The sequence shown here is derived from an EMBL/GenBank/DDBJ whole genome shotgun (WGS) entry which is preliminary data.</text>
</comment>
<organism evidence="8 9">
    <name type="scientific">Plectosphaerella plurivora</name>
    <dbReference type="NCBI Taxonomy" id="936078"/>
    <lineage>
        <taxon>Eukaryota</taxon>
        <taxon>Fungi</taxon>
        <taxon>Dikarya</taxon>
        <taxon>Ascomycota</taxon>
        <taxon>Pezizomycotina</taxon>
        <taxon>Sordariomycetes</taxon>
        <taxon>Hypocreomycetidae</taxon>
        <taxon>Glomerellales</taxon>
        <taxon>Plectosphaerellaceae</taxon>
        <taxon>Plectosphaerella</taxon>
    </lineage>
</organism>
<name>A0A9P8VAS2_9PEZI</name>
<accession>A0A9P8VAS2</accession>
<dbReference type="Pfam" id="PF00125">
    <property type="entry name" value="Histone"/>
    <property type="match status" value="1"/>
</dbReference>
<feature type="compositionally biased region" description="Basic and acidic residues" evidence="6">
    <location>
        <begin position="1"/>
        <end position="13"/>
    </location>
</feature>
<dbReference type="InterPro" id="IPR051377">
    <property type="entry name" value="DNA_Pol-Epsilon_Subunit"/>
</dbReference>
<evidence type="ECO:0000256" key="2">
    <source>
        <dbReference type="ARBA" id="ARBA00022705"/>
    </source>
</evidence>
<keyword evidence="2" id="KW-0235">DNA replication</keyword>
<dbReference type="AlphaFoldDB" id="A0A9P8VAS2"/>
<dbReference type="EMBL" id="JAGSXJ010000015">
    <property type="protein sequence ID" value="KAH6685275.1"/>
    <property type="molecule type" value="Genomic_DNA"/>
</dbReference>
<dbReference type="GO" id="GO:0006272">
    <property type="term" value="P:leading strand elongation"/>
    <property type="evidence" value="ECO:0007669"/>
    <property type="project" value="TreeGrafter"/>
</dbReference>
<dbReference type="GO" id="GO:0006974">
    <property type="term" value="P:DNA damage response"/>
    <property type="evidence" value="ECO:0007669"/>
    <property type="project" value="TreeGrafter"/>
</dbReference>
<dbReference type="GO" id="GO:0008622">
    <property type="term" value="C:epsilon DNA polymerase complex"/>
    <property type="evidence" value="ECO:0007669"/>
    <property type="project" value="TreeGrafter"/>
</dbReference>
<feature type="compositionally biased region" description="Basic residues" evidence="6">
    <location>
        <begin position="178"/>
        <end position="187"/>
    </location>
</feature>
<evidence type="ECO:0000256" key="4">
    <source>
        <dbReference type="ARBA" id="ARBA00039775"/>
    </source>
</evidence>